<feature type="region of interest" description="Disordered" evidence="1">
    <location>
        <begin position="115"/>
        <end position="258"/>
    </location>
</feature>
<accession>A0A9N8VH37</accession>
<name>A0A9N8VH37_9GLOM</name>
<gene>
    <name evidence="2" type="ORF">RFULGI_LOCUS226</name>
</gene>
<organism evidence="2 3">
    <name type="scientific">Racocetra fulgida</name>
    <dbReference type="NCBI Taxonomy" id="60492"/>
    <lineage>
        <taxon>Eukaryota</taxon>
        <taxon>Fungi</taxon>
        <taxon>Fungi incertae sedis</taxon>
        <taxon>Mucoromycota</taxon>
        <taxon>Glomeromycotina</taxon>
        <taxon>Glomeromycetes</taxon>
        <taxon>Diversisporales</taxon>
        <taxon>Gigasporaceae</taxon>
        <taxon>Racocetra</taxon>
    </lineage>
</organism>
<proteinExistence type="predicted"/>
<dbReference type="EMBL" id="CAJVPZ010000050">
    <property type="protein sequence ID" value="CAG8450979.1"/>
    <property type="molecule type" value="Genomic_DNA"/>
</dbReference>
<evidence type="ECO:0000313" key="3">
    <source>
        <dbReference type="Proteomes" id="UP000789396"/>
    </source>
</evidence>
<dbReference type="AlphaFoldDB" id="A0A9N8VH37"/>
<evidence type="ECO:0000256" key="1">
    <source>
        <dbReference type="SAM" id="MobiDB-lite"/>
    </source>
</evidence>
<feature type="compositionally biased region" description="Acidic residues" evidence="1">
    <location>
        <begin position="812"/>
        <end position="824"/>
    </location>
</feature>
<feature type="compositionally biased region" description="Low complexity" evidence="1">
    <location>
        <begin position="748"/>
        <end position="760"/>
    </location>
</feature>
<feature type="compositionally biased region" description="Basic residues" evidence="1">
    <location>
        <begin position="131"/>
        <end position="143"/>
    </location>
</feature>
<dbReference type="Proteomes" id="UP000789396">
    <property type="component" value="Unassembled WGS sequence"/>
</dbReference>
<protein>
    <submittedName>
        <fullName evidence="2">2747_t:CDS:1</fullName>
    </submittedName>
</protein>
<dbReference type="OrthoDB" id="2419120at2759"/>
<sequence>MLLNRWKERIHLKRVALSLLVVLCFLIIASDARVLTNSYNEIQPLTVSQVDTYPDDTIIMLLKPITLGSCGDSTLYFRIIAKNGTMTKFDYPTNNGTIPLNNFCFQSSNVRKRNSKEYEEDCDDGSEPKKHPSKPTKNPKHPAGKKDCDDGSENCENDCKQSKEDCEKDCGESDEDCKKRTTPNGPGTTPNGPGTTPNGPGTTPNGPGTTPNGPGTTPNGPGTTPNGPGTTPNGPNGQNGTTPNGPNNEQNGTLPNVTIPIKSNGPGVMIPRSKTSSYSTINIYALSKPFVLVTYYCNYPQSYQIKTDGSITTGASGQSSEITKFTDMSQFSKFINIFPTENNDYGLVYTKYVSQSGQGITSPWQLYLIWISHTDSSTKGNSLIYESQPSTNTTDYYLYQCSVAQESVGYNCLVYTKRTDKTVYVNVNFWSSGSVNKTNEITVNMPAPYTTVVDVGTLSYGGYIFVVKNTTNATDMGNVQGLVYYNNGTDHGTWGLPDFTAGIPIVGVTPNNTVWTITQSTNNTSNSSTIIEIVTNITNFIDLKIPFKSPKKAGMLGSSYISHVTPASNTTIAPRFSEIKITYNNQIYKSNGSFKVWEVNTVGGDDFLRGAIPASHDRVTVNNENVTVKLLPSYMGGSHKEYYITVDDNAIKNAQDQNLIGIKKSVWNLNTCDRSVIIRLTPEGTQHYVDLSSNDRSTFVKNMSGDIATVINCDASRISIPVLYQYSNYNNSGDQIFMRVNIAQNAPSGQSTQGAQGAQGDSRGAPSLAEDLNDVITNKDISAISTGTTSQYIDQPNGAWPIRTFSYRHDDEYDEELGEKDSIEDGAAPPKGPTNASLSIAEHIDKASAV</sequence>
<reference evidence="2" key="1">
    <citation type="submission" date="2021-06" db="EMBL/GenBank/DDBJ databases">
        <authorList>
            <person name="Kallberg Y."/>
            <person name="Tangrot J."/>
            <person name="Rosling A."/>
        </authorList>
    </citation>
    <scope>NUCLEOTIDE SEQUENCE</scope>
    <source>
        <strain evidence="2">IN212</strain>
    </source>
</reference>
<comment type="caution">
    <text evidence="2">The sequence shown here is derived from an EMBL/GenBank/DDBJ whole genome shotgun (WGS) entry which is preliminary data.</text>
</comment>
<feature type="region of interest" description="Disordered" evidence="1">
    <location>
        <begin position="747"/>
        <end position="768"/>
    </location>
</feature>
<evidence type="ECO:0000313" key="2">
    <source>
        <dbReference type="EMBL" id="CAG8450979.1"/>
    </source>
</evidence>
<feature type="compositionally biased region" description="Basic and acidic residues" evidence="1">
    <location>
        <begin position="157"/>
        <end position="179"/>
    </location>
</feature>
<keyword evidence="3" id="KW-1185">Reference proteome</keyword>
<feature type="compositionally biased region" description="Low complexity" evidence="1">
    <location>
        <begin position="182"/>
        <end position="248"/>
    </location>
</feature>
<feature type="region of interest" description="Disordered" evidence="1">
    <location>
        <begin position="811"/>
        <end position="850"/>
    </location>
</feature>